<comment type="caution">
    <text evidence="2">The sequence shown here is derived from an EMBL/GenBank/DDBJ whole genome shotgun (WGS) entry which is preliminary data.</text>
</comment>
<dbReference type="AlphaFoldDB" id="A0A2S7U676"/>
<dbReference type="InterPro" id="IPR023696">
    <property type="entry name" value="Ureohydrolase_dom_sf"/>
</dbReference>
<evidence type="ECO:0000259" key="1">
    <source>
        <dbReference type="Pfam" id="PF00850"/>
    </source>
</evidence>
<dbReference type="Pfam" id="PF00850">
    <property type="entry name" value="Hist_deacetyl"/>
    <property type="match status" value="1"/>
</dbReference>
<dbReference type="SUPFAM" id="SSF52768">
    <property type="entry name" value="Arginase/deacetylase"/>
    <property type="match status" value="1"/>
</dbReference>
<organism evidence="2 3">
    <name type="scientific">Rubritalea profundi</name>
    <dbReference type="NCBI Taxonomy" id="1658618"/>
    <lineage>
        <taxon>Bacteria</taxon>
        <taxon>Pseudomonadati</taxon>
        <taxon>Verrucomicrobiota</taxon>
        <taxon>Verrucomicrobiia</taxon>
        <taxon>Verrucomicrobiales</taxon>
        <taxon>Rubritaleaceae</taxon>
        <taxon>Rubritalea</taxon>
    </lineage>
</organism>
<reference evidence="2 3" key="1">
    <citation type="submission" date="2016-12" db="EMBL/GenBank/DDBJ databases">
        <title>Study of bacterial adaptation to deep sea.</title>
        <authorList>
            <person name="Song J."/>
            <person name="Yoshizawa S."/>
            <person name="Kogure K."/>
        </authorList>
    </citation>
    <scope>NUCLEOTIDE SEQUENCE [LARGE SCALE GENOMIC DNA]</scope>
    <source>
        <strain evidence="2 3">SAORIC-165</strain>
    </source>
</reference>
<dbReference type="InterPro" id="IPR023801">
    <property type="entry name" value="His_deacetylse_dom"/>
</dbReference>
<gene>
    <name evidence="2" type="ORF">BSZ32_17360</name>
</gene>
<dbReference type="InterPro" id="IPR037138">
    <property type="entry name" value="His_deacetylse_dom_sf"/>
</dbReference>
<proteinExistence type="predicted"/>
<keyword evidence="3" id="KW-1185">Reference proteome</keyword>
<dbReference type="Proteomes" id="UP000239907">
    <property type="component" value="Unassembled WGS sequence"/>
</dbReference>
<evidence type="ECO:0000313" key="2">
    <source>
        <dbReference type="EMBL" id="PQJ30070.1"/>
    </source>
</evidence>
<sequence>MTSCQSVGQTPPKKLIPVVYSSKSTIELFGLERMHPFDIKKYDKIHKGLKAGGFMTEESSHAPEELTREDLLLVHSEQYLENLKDKQLVATYLEAPIIAKIPGINIEKNVVQPFITASGGTLTAARLALKLGAAVNLGGGYHHAMPDKGEGSASSPMCLSLSVSYKRKG</sequence>
<evidence type="ECO:0000313" key="3">
    <source>
        <dbReference type="Proteomes" id="UP000239907"/>
    </source>
</evidence>
<dbReference type="Gene3D" id="3.40.800.20">
    <property type="entry name" value="Histone deacetylase domain"/>
    <property type="match status" value="1"/>
</dbReference>
<feature type="domain" description="Histone deacetylase" evidence="1">
    <location>
        <begin position="35"/>
        <end position="151"/>
    </location>
</feature>
<protein>
    <recommendedName>
        <fullName evidence="1">Histone deacetylase domain-containing protein</fullName>
    </recommendedName>
</protein>
<name>A0A2S7U676_9BACT</name>
<dbReference type="EMBL" id="MQWA01000001">
    <property type="protein sequence ID" value="PQJ30070.1"/>
    <property type="molecule type" value="Genomic_DNA"/>
</dbReference>
<accession>A0A2S7U676</accession>